<dbReference type="InterPro" id="IPR011006">
    <property type="entry name" value="CheY-like_superfamily"/>
</dbReference>
<evidence type="ECO:0000313" key="9">
    <source>
        <dbReference type="EMBL" id="PZQ62090.1"/>
    </source>
</evidence>
<evidence type="ECO:0000256" key="4">
    <source>
        <dbReference type="PROSITE-ProRule" id="PRU00169"/>
    </source>
</evidence>
<dbReference type="InterPro" id="IPR003661">
    <property type="entry name" value="HisK_dim/P_dom"/>
</dbReference>
<dbReference type="Gene3D" id="3.40.50.2300">
    <property type="match status" value="1"/>
</dbReference>
<dbReference type="SUPFAM" id="SSF52172">
    <property type="entry name" value="CheY-like"/>
    <property type="match status" value="1"/>
</dbReference>
<dbReference type="PANTHER" id="PTHR43065:SF49">
    <property type="entry name" value="HISTIDINE KINASE"/>
    <property type="match status" value="1"/>
</dbReference>
<dbReference type="PANTHER" id="PTHR43065">
    <property type="entry name" value="SENSOR HISTIDINE KINASE"/>
    <property type="match status" value="1"/>
</dbReference>
<feature type="coiled-coil region" evidence="5">
    <location>
        <begin position="203"/>
        <end position="244"/>
    </location>
</feature>
<dbReference type="SMART" id="SM00448">
    <property type="entry name" value="REC"/>
    <property type="match status" value="1"/>
</dbReference>
<feature type="domain" description="Histidine kinase" evidence="7">
    <location>
        <begin position="253"/>
        <end position="472"/>
    </location>
</feature>
<reference evidence="9 10" key="1">
    <citation type="submission" date="2017-08" db="EMBL/GenBank/DDBJ databases">
        <title>Infants hospitalized years apart are colonized by the same room-sourced microbial strains.</title>
        <authorList>
            <person name="Brooks B."/>
            <person name="Olm M.R."/>
            <person name="Firek B.A."/>
            <person name="Baker R."/>
            <person name="Thomas B.C."/>
            <person name="Morowitz M.J."/>
            <person name="Banfield J.F."/>
        </authorList>
    </citation>
    <scope>NUCLEOTIDE SEQUENCE [LARGE SCALE GENOMIC DNA]</scope>
    <source>
        <strain evidence="9">S2_005_001_R1_22</strain>
    </source>
</reference>
<evidence type="ECO:0000313" key="10">
    <source>
        <dbReference type="Proteomes" id="UP000249229"/>
    </source>
</evidence>
<sequence length="625" mass="66038">MAIAGVVVLALLVFTLGEVNRQRDAALASQRHSYDVMILVRTLQGTIAHAEASLGRYVISGDQQLGQLYYEDWRQASTTIRRLTKLTADNPVQARNLAELRHAFQARGDELALIALSTNYGKNSQALARFYQARRGDALTHMNAALNGTIADERRLLEARTSQARASVRRSTTIAKVLAVFGVLLVGGAIAMGWVMVDALAARAVARAEADAERERADELAAAVARATAELRTQEARLRQVQKMEAVGQLTGGIAHDFNNMLAVVQSGIELAERHLPAHADQAARHLDSALDGVDRAAALTRRLLAFAREKAINPEPIDAATLFADIQDMIVRTLGDSMTVVFDDASHGWRTRADRVQLENTLVNLAVNARDAMAGRGTVRIVAAGATLAADGMRVAGDFVTLSVSDTGCGIAPDVIERVFEPFFTTKPVGKGTGLGLSQTFAFARQIGGDVTIASTPGEGTTVTLFLPRDQRIDTMPVSPVAAPAHAAPALSSPPAGLSVLVVEDDPRVLPATMEALEELGHHPVACADPTGVAAALARMEAVDLILSDVLMPGLTGPEMAATLPAAFTHVPVLFVTGFAGEASAGIDLGGRPVLRKPFTLAALDRAVLAAAAPHDDVPPLAAE</sequence>
<dbReference type="SMART" id="SM00387">
    <property type="entry name" value="HATPase_c"/>
    <property type="match status" value="1"/>
</dbReference>
<dbReference type="GO" id="GO:0000155">
    <property type="term" value="F:phosphorelay sensor kinase activity"/>
    <property type="evidence" value="ECO:0007669"/>
    <property type="project" value="InterPro"/>
</dbReference>
<dbReference type="Pfam" id="PF00072">
    <property type="entry name" value="Response_reg"/>
    <property type="match status" value="1"/>
</dbReference>
<dbReference type="PRINTS" id="PR00344">
    <property type="entry name" value="BCTRLSENSOR"/>
</dbReference>
<dbReference type="InterPro" id="IPR007891">
    <property type="entry name" value="CHASE3"/>
</dbReference>
<dbReference type="SUPFAM" id="SSF47384">
    <property type="entry name" value="Homodimeric domain of signal transducing histidine kinase"/>
    <property type="match status" value="1"/>
</dbReference>
<evidence type="ECO:0000256" key="6">
    <source>
        <dbReference type="SAM" id="Phobius"/>
    </source>
</evidence>
<feature type="domain" description="Response regulatory" evidence="8">
    <location>
        <begin position="500"/>
        <end position="613"/>
    </location>
</feature>
<keyword evidence="6" id="KW-0812">Transmembrane</keyword>
<gene>
    <name evidence="9" type="ORF">DI544_02985</name>
</gene>
<evidence type="ECO:0000256" key="5">
    <source>
        <dbReference type="SAM" id="Coils"/>
    </source>
</evidence>
<dbReference type="InterPro" id="IPR005467">
    <property type="entry name" value="His_kinase_dom"/>
</dbReference>
<keyword evidence="6" id="KW-0472">Membrane</keyword>
<dbReference type="PROSITE" id="PS50109">
    <property type="entry name" value="HIS_KIN"/>
    <property type="match status" value="1"/>
</dbReference>
<evidence type="ECO:0000256" key="2">
    <source>
        <dbReference type="ARBA" id="ARBA00012438"/>
    </source>
</evidence>
<name>A0A2W5RFL4_9SPHN</name>
<keyword evidence="6" id="KW-1133">Transmembrane helix</keyword>
<dbReference type="EMBL" id="QFQI01000002">
    <property type="protein sequence ID" value="PZQ62090.1"/>
    <property type="molecule type" value="Genomic_DNA"/>
</dbReference>
<dbReference type="SMART" id="SM00388">
    <property type="entry name" value="HisKA"/>
    <property type="match status" value="1"/>
</dbReference>
<keyword evidence="5" id="KW-0175">Coiled coil</keyword>
<comment type="caution">
    <text evidence="9">The sequence shown here is derived from an EMBL/GenBank/DDBJ whole genome shotgun (WGS) entry which is preliminary data.</text>
</comment>
<protein>
    <recommendedName>
        <fullName evidence="2">histidine kinase</fullName>
        <ecNumber evidence="2">2.7.13.3</ecNumber>
    </recommendedName>
</protein>
<keyword evidence="9" id="KW-0418">Kinase</keyword>
<dbReference type="AlphaFoldDB" id="A0A2W5RFL4"/>
<feature type="modified residue" description="4-aspartylphosphate" evidence="4">
    <location>
        <position position="550"/>
    </location>
</feature>
<dbReference type="InterPro" id="IPR001789">
    <property type="entry name" value="Sig_transdc_resp-reg_receiver"/>
</dbReference>
<comment type="catalytic activity">
    <reaction evidence="1">
        <text>ATP + protein L-histidine = ADP + protein N-phospho-L-histidine.</text>
        <dbReference type="EC" id="2.7.13.3"/>
    </reaction>
</comment>
<dbReference type="InterPro" id="IPR036890">
    <property type="entry name" value="HATPase_C_sf"/>
</dbReference>
<dbReference type="Pfam" id="PF02518">
    <property type="entry name" value="HATPase_c"/>
    <property type="match status" value="1"/>
</dbReference>
<feature type="transmembrane region" description="Helical" evidence="6">
    <location>
        <begin position="177"/>
        <end position="197"/>
    </location>
</feature>
<accession>A0A2W5RFL4</accession>
<dbReference type="SUPFAM" id="SSF55874">
    <property type="entry name" value="ATPase domain of HSP90 chaperone/DNA topoisomerase II/histidine kinase"/>
    <property type="match status" value="1"/>
</dbReference>
<dbReference type="InterPro" id="IPR036097">
    <property type="entry name" value="HisK_dim/P_sf"/>
</dbReference>
<dbReference type="PROSITE" id="PS50110">
    <property type="entry name" value="RESPONSE_REGULATORY"/>
    <property type="match status" value="1"/>
</dbReference>
<dbReference type="EC" id="2.7.13.3" evidence="2"/>
<dbReference type="Gene3D" id="3.30.565.10">
    <property type="entry name" value="Histidine kinase-like ATPase, C-terminal domain"/>
    <property type="match status" value="1"/>
</dbReference>
<organism evidence="9 10">
    <name type="scientific">Sphingomonas taxi</name>
    <dbReference type="NCBI Taxonomy" id="1549858"/>
    <lineage>
        <taxon>Bacteria</taxon>
        <taxon>Pseudomonadati</taxon>
        <taxon>Pseudomonadota</taxon>
        <taxon>Alphaproteobacteria</taxon>
        <taxon>Sphingomonadales</taxon>
        <taxon>Sphingomonadaceae</taxon>
        <taxon>Sphingomonas</taxon>
    </lineage>
</organism>
<proteinExistence type="predicted"/>
<evidence type="ECO:0000256" key="3">
    <source>
        <dbReference type="ARBA" id="ARBA00022553"/>
    </source>
</evidence>
<evidence type="ECO:0000256" key="1">
    <source>
        <dbReference type="ARBA" id="ARBA00000085"/>
    </source>
</evidence>
<evidence type="ECO:0000259" key="8">
    <source>
        <dbReference type="PROSITE" id="PS50110"/>
    </source>
</evidence>
<evidence type="ECO:0000259" key="7">
    <source>
        <dbReference type="PROSITE" id="PS50109"/>
    </source>
</evidence>
<dbReference type="Pfam" id="PF05227">
    <property type="entry name" value="CHASE3"/>
    <property type="match status" value="1"/>
</dbReference>
<dbReference type="InterPro" id="IPR003594">
    <property type="entry name" value="HATPase_dom"/>
</dbReference>
<keyword evidence="3 4" id="KW-0597">Phosphoprotein</keyword>
<dbReference type="Proteomes" id="UP000249229">
    <property type="component" value="Unassembled WGS sequence"/>
</dbReference>
<dbReference type="InterPro" id="IPR004358">
    <property type="entry name" value="Sig_transdc_His_kin-like_C"/>
</dbReference>
<keyword evidence="9" id="KW-0808">Transferase</keyword>
<dbReference type="Gene3D" id="1.10.287.130">
    <property type="match status" value="1"/>
</dbReference>